<dbReference type="InterPro" id="IPR029021">
    <property type="entry name" value="Prot-tyrosine_phosphatase-like"/>
</dbReference>
<evidence type="ECO:0000259" key="8">
    <source>
        <dbReference type="PROSITE" id="PS50056"/>
    </source>
</evidence>
<dbReference type="InterPro" id="IPR000387">
    <property type="entry name" value="Tyr_Pase_dom"/>
</dbReference>
<dbReference type="AlphaFoldDB" id="A0AA36CEN2"/>
<dbReference type="InterPro" id="IPR003595">
    <property type="entry name" value="Tyr_Pase_cat"/>
</dbReference>
<evidence type="ECO:0000313" key="9">
    <source>
        <dbReference type="EMBL" id="CAJ0567033.1"/>
    </source>
</evidence>
<dbReference type="EMBL" id="CATQJA010001382">
    <property type="protein sequence ID" value="CAJ0567033.1"/>
    <property type="molecule type" value="Genomic_DNA"/>
</dbReference>
<dbReference type="InterPro" id="IPR016130">
    <property type="entry name" value="Tyr_Pase_AS"/>
</dbReference>
<evidence type="ECO:0000256" key="3">
    <source>
        <dbReference type="ARBA" id="ARBA00022912"/>
    </source>
</evidence>
<comment type="caution">
    <text evidence="9">The sequence shown here is derived from an EMBL/GenBank/DDBJ whole genome shotgun (WGS) entry which is preliminary data.</text>
</comment>
<dbReference type="InterPro" id="IPR050348">
    <property type="entry name" value="Protein-Tyr_Phosphatase"/>
</dbReference>
<accession>A0AA36CEN2</accession>
<dbReference type="PRINTS" id="PR00700">
    <property type="entry name" value="PRTYPHPHTASE"/>
</dbReference>
<keyword evidence="2" id="KW-0378">Hydrolase</keyword>
<keyword evidence="6" id="KW-1133">Transmembrane helix</keyword>
<proteinExistence type="predicted"/>
<evidence type="ECO:0000256" key="1">
    <source>
        <dbReference type="ARBA" id="ARBA00013064"/>
    </source>
</evidence>
<keyword evidence="10" id="KW-1185">Reference proteome</keyword>
<name>A0AA36CEN2_9BILA</name>
<keyword evidence="6" id="KW-0812">Transmembrane</keyword>
<dbReference type="SMART" id="SM00194">
    <property type="entry name" value="PTPc"/>
    <property type="match status" value="1"/>
</dbReference>
<evidence type="ECO:0000313" key="10">
    <source>
        <dbReference type="Proteomes" id="UP001177023"/>
    </source>
</evidence>
<dbReference type="PROSITE" id="PS50056">
    <property type="entry name" value="TYR_PHOSPHATASE_2"/>
    <property type="match status" value="1"/>
</dbReference>
<dbReference type="PROSITE" id="PS50055">
    <property type="entry name" value="TYR_PHOSPHATASE_PTP"/>
    <property type="match status" value="1"/>
</dbReference>
<dbReference type="Proteomes" id="UP001177023">
    <property type="component" value="Unassembled WGS sequence"/>
</dbReference>
<comment type="catalytic activity">
    <reaction evidence="4">
        <text>O-phospho-L-tyrosyl-[protein] + H2O = L-tyrosyl-[protein] + phosphate</text>
        <dbReference type="Rhea" id="RHEA:10684"/>
        <dbReference type="Rhea" id="RHEA-COMP:10136"/>
        <dbReference type="Rhea" id="RHEA-COMP:20101"/>
        <dbReference type="ChEBI" id="CHEBI:15377"/>
        <dbReference type="ChEBI" id="CHEBI:43474"/>
        <dbReference type="ChEBI" id="CHEBI:46858"/>
        <dbReference type="ChEBI" id="CHEBI:61978"/>
        <dbReference type="EC" id="3.1.3.48"/>
    </reaction>
</comment>
<dbReference type="SMART" id="SM00404">
    <property type="entry name" value="PTPc_motif"/>
    <property type="match status" value="1"/>
</dbReference>
<feature type="transmembrane region" description="Helical" evidence="6">
    <location>
        <begin position="20"/>
        <end position="44"/>
    </location>
</feature>
<evidence type="ECO:0000256" key="2">
    <source>
        <dbReference type="ARBA" id="ARBA00022801"/>
    </source>
</evidence>
<feature type="region of interest" description="Disordered" evidence="5">
    <location>
        <begin position="415"/>
        <end position="437"/>
    </location>
</feature>
<dbReference type="PROSITE" id="PS00383">
    <property type="entry name" value="TYR_PHOSPHATASE_1"/>
    <property type="match status" value="1"/>
</dbReference>
<keyword evidence="3" id="KW-0904">Protein phosphatase</keyword>
<dbReference type="SUPFAM" id="SSF52799">
    <property type="entry name" value="(Phosphotyrosine protein) phosphatases II"/>
    <property type="match status" value="1"/>
</dbReference>
<evidence type="ECO:0000256" key="5">
    <source>
        <dbReference type="SAM" id="MobiDB-lite"/>
    </source>
</evidence>
<organism evidence="9 10">
    <name type="scientific">Mesorhabditis spiculigera</name>
    <dbReference type="NCBI Taxonomy" id="96644"/>
    <lineage>
        <taxon>Eukaryota</taxon>
        <taxon>Metazoa</taxon>
        <taxon>Ecdysozoa</taxon>
        <taxon>Nematoda</taxon>
        <taxon>Chromadorea</taxon>
        <taxon>Rhabditida</taxon>
        <taxon>Rhabditina</taxon>
        <taxon>Rhabditomorpha</taxon>
        <taxon>Rhabditoidea</taxon>
        <taxon>Rhabditidae</taxon>
        <taxon>Mesorhabditinae</taxon>
        <taxon>Mesorhabditis</taxon>
    </lineage>
</organism>
<dbReference type="InterPro" id="IPR000242">
    <property type="entry name" value="PTP_cat"/>
</dbReference>
<evidence type="ECO:0000259" key="7">
    <source>
        <dbReference type="PROSITE" id="PS50055"/>
    </source>
</evidence>
<dbReference type="FunFam" id="3.90.190.10:FF:000102">
    <property type="entry name" value="Receptor-type tyrosine-protein phosphatase"/>
    <property type="match status" value="1"/>
</dbReference>
<sequence>MVTPAEPPKIEASTGLTLDIVLICVGSAFLLLTLCLGTLGAIFWRRRQQHAKKSWAHQPSFAQHQVVGEQHSSVSNPKLETGLPEPRRIERPTHIDIPTVLSPGMDAVAEKALAYETNIPIAEFCQRVELYHGQEDQVFDDEFEMLGRRIITSLERGDSVSGDTEENAKKNRFLDVLPFEKNRVRLREKSGDYINASYIDSVTASNFFIATQGPLGETEVSVSSGRRVETVTDFWEMVWQHDVSTIIMLTQCVENCRPKCAQYWPSNVGEAMQLGELEVDLMSTTDDPISMHREFDVRRGGRKKEISQFHFKEWEDAKAPESREHLLDFVERIRKSGKRAPILVHCSAGVGRTGVFIALYNLLTQLDDPQVTTLDVYATVSRLREQRVRMVQTVEQYTTLYDVLSAAIQAKHPHLAPKHSLQNSDTTASIRSSNERL</sequence>
<dbReference type="GO" id="GO:0004725">
    <property type="term" value="F:protein tyrosine phosphatase activity"/>
    <property type="evidence" value="ECO:0007669"/>
    <property type="project" value="UniProtKB-EC"/>
</dbReference>
<evidence type="ECO:0000256" key="6">
    <source>
        <dbReference type="SAM" id="Phobius"/>
    </source>
</evidence>
<evidence type="ECO:0000256" key="4">
    <source>
        <dbReference type="ARBA" id="ARBA00051722"/>
    </source>
</evidence>
<dbReference type="Gene3D" id="3.90.190.10">
    <property type="entry name" value="Protein tyrosine phosphatase superfamily"/>
    <property type="match status" value="1"/>
</dbReference>
<dbReference type="CDD" id="cd00047">
    <property type="entry name" value="PTPc"/>
    <property type="match status" value="1"/>
</dbReference>
<feature type="domain" description="Tyrosine specific protein phosphatases" evidence="8">
    <location>
        <begin position="324"/>
        <end position="398"/>
    </location>
</feature>
<feature type="compositionally biased region" description="Polar residues" evidence="5">
    <location>
        <begin position="420"/>
        <end position="437"/>
    </location>
</feature>
<dbReference type="GO" id="GO:0045202">
    <property type="term" value="C:synapse"/>
    <property type="evidence" value="ECO:0007669"/>
    <property type="project" value="UniProtKB-ARBA"/>
</dbReference>
<dbReference type="PANTHER" id="PTHR19134">
    <property type="entry name" value="RECEPTOR-TYPE TYROSINE-PROTEIN PHOSPHATASE"/>
    <property type="match status" value="1"/>
</dbReference>
<protein>
    <recommendedName>
        <fullName evidence="1">protein-tyrosine-phosphatase</fullName>
        <ecNumber evidence="1">3.1.3.48</ecNumber>
    </recommendedName>
</protein>
<feature type="non-terminal residue" evidence="9">
    <location>
        <position position="437"/>
    </location>
</feature>
<dbReference type="Pfam" id="PF00102">
    <property type="entry name" value="Y_phosphatase"/>
    <property type="match status" value="1"/>
</dbReference>
<reference evidence="9" key="1">
    <citation type="submission" date="2023-06" db="EMBL/GenBank/DDBJ databases">
        <authorList>
            <person name="Delattre M."/>
        </authorList>
    </citation>
    <scope>NUCLEOTIDE SEQUENCE</scope>
    <source>
        <strain evidence="9">AF72</strain>
    </source>
</reference>
<dbReference type="PANTHER" id="PTHR19134:SF559">
    <property type="entry name" value="TYROSINE-PROTEIN PHOSPHATASE DOMAIN-CONTAINING PROTEIN"/>
    <property type="match status" value="1"/>
</dbReference>
<feature type="domain" description="Tyrosine-protein phosphatase" evidence="7">
    <location>
        <begin position="139"/>
        <end position="407"/>
    </location>
</feature>
<gene>
    <name evidence="9" type="ORF">MSPICULIGERA_LOCUS5600</name>
</gene>
<keyword evidence="6" id="KW-0472">Membrane</keyword>
<dbReference type="EC" id="3.1.3.48" evidence="1"/>